<dbReference type="InterPro" id="IPR020845">
    <property type="entry name" value="AMP-binding_CS"/>
</dbReference>
<dbReference type="SUPFAM" id="SSF51735">
    <property type="entry name" value="NAD(P)-binding Rossmann-fold domains"/>
    <property type="match status" value="1"/>
</dbReference>
<dbReference type="InterPro" id="IPR013120">
    <property type="entry name" value="FAR_NAD-bd"/>
</dbReference>
<dbReference type="GeneID" id="28832209"/>
<dbReference type="PANTHER" id="PTHR43439">
    <property type="entry name" value="PHENYLACETATE-COENZYME A LIGASE"/>
    <property type="match status" value="1"/>
</dbReference>
<evidence type="ECO:0000256" key="1">
    <source>
        <dbReference type="ARBA" id="ARBA00022450"/>
    </source>
</evidence>
<dbReference type="Pfam" id="PF23562">
    <property type="entry name" value="AMP-binding_C_3"/>
    <property type="match status" value="1"/>
</dbReference>
<dbReference type="PROSITE" id="PS00455">
    <property type="entry name" value="AMP_BINDING"/>
    <property type="match status" value="1"/>
</dbReference>
<dbReference type="PANTHER" id="PTHR43439:SF2">
    <property type="entry name" value="ENZYME, PUTATIVE (JCVI)-RELATED"/>
    <property type="match status" value="1"/>
</dbReference>
<dbReference type="Pfam" id="PF00550">
    <property type="entry name" value="PP-binding"/>
    <property type="match status" value="1"/>
</dbReference>
<dbReference type="InterPro" id="IPR036291">
    <property type="entry name" value="NAD(P)-bd_dom_sf"/>
</dbReference>
<organism evidence="4 5">
    <name type="scientific">Mollisia scopiformis</name>
    <name type="common">Conifer needle endophyte fungus</name>
    <name type="synonym">Phialocephala scopiformis</name>
    <dbReference type="NCBI Taxonomy" id="149040"/>
    <lineage>
        <taxon>Eukaryota</taxon>
        <taxon>Fungi</taxon>
        <taxon>Dikarya</taxon>
        <taxon>Ascomycota</taxon>
        <taxon>Pezizomycotina</taxon>
        <taxon>Leotiomycetes</taxon>
        <taxon>Helotiales</taxon>
        <taxon>Mollisiaceae</taxon>
        <taxon>Mollisia</taxon>
    </lineage>
</organism>
<dbReference type="Pfam" id="PF07993">
    <property type="entry name" value="NAD_binding_4"/>
    <property type="match status" value="1"/>
</dbReference>
<reference evidence="4 5" key="1">
    <citation type="submission" date="2015-10" db="EMBL/GenBank/DDBJ databases">
        <title>Full genome of DAOMC 229536 Phialocephala scopiformis, a fungal endophyte of spruce producing the potent anti-insectan compound rugulosin.</title>
        <authorList>
            <consortium name="DOE Joint Genome Institute"/>
            <person name="Walker A.K."/>
            <person name="Frasz S.L."/>
            <person name="Seifert K.A."/>
            <person name="Miller J.D."/>
            <person name="Mondo S.J."/>
            <person name="Labutti K."/>
            <person name="Lipzen A."/>
            <person name="Dockter R."/>
            <person name="Kennedy M."/>
            <person name="Grigoriev I.V."/>
            <person name="Spatafora J.W."/>
        </authorList>
    </citation>
    <scope>NUCLEOTIDE SEQUENCE [LARGE SCALE GENOMIC DNA]</scope>
    <source>
        <strain evidence="4 5">CBS 120377</strain>
    </source>
</reference>
<dbReference type="InterPro" id="IPR051414">
    <property type="entry name" value="Adenylate-forming_Reductase"/>
</dbReference>
<dbReference type="AlphaFoldDB" id="A0A194XDW7"/>
<dbReference type="RefSeq" id="XP_018072735.1">
    <property type="nucleotide sequence ID" value="XM_018222483.1"/>
</dbReference>
<dbReference type="InterPro" id="IPR000873">
    <property type="entry name" value="AMP-dep_synth/lig_dom"/>
</dbReference>
<dbReference type="Pfam" id="PF00501">
    <property type="entry name" value="AMP-binding"/>
    <property type="match status" value="1"/>
</dbReference>
<keyword evidence="5" id="KW-1185">Reference proteome</keyword>
<gene>
    <name evidence="4" type="ORF">LY89DRAFT_781438</name>
</gene>
<dbReference type="InterPro" id="IPR009081">
    <property type="entry name" value="PP-bd_ACP"/>
</dbReference>
<dbReference type="STRING" id="149040.A0A194XDW7"/>
<dbReference type="InterPro" id="IPR036736">
    <property type="entry name" value="ACP-like_sf"/>
</dbReference>
<dbReference type="EMBL" id="KQ947413">
    <property type="protein sequence ID" value="KUJ18380.1"/>
    <property type="molecule type" value="Genomic_DNA"/>
</dbReference>
<sequence length="1051" mass="116121">MSAIIATPRHDYTATSKLDGADVAVNDVKTHALYTVDDLLFNRSRTIPDTPLVAYPASSRGRADYVHYTAQDLDRFADHSASKYASMGLVPENHGPDAEVVGLLAPSNLDYVASIFALHRLGFAVLLLSNRLATEAYVSLLHKTNCRRIVSSENLNKQVMAIQSETEVTRYPVHSQTEYNLKDPLIPRYPRQQGNRSSSNRIAFIIHSSGSTGLPKPIFQTQAACLMNYSSSFGYRAFLTLPLYHNHGLSSFFRAVYSGKEIALFNANLPLSGPNLIEAMRAVNPECFYGVPYALKLLAETESGVEVLRKCKLVLFGGSSCPDDLGDRLVEAGVYLVGHYGATEIGQLMTSFRPIEDKAWNYVRPLPASAPYMLMTSRGPNTFECVVLDGLPSKVVSNSDDPPNSFRTSDLFSPHPTIPNAWKYLGRLDDRVTLVNGEKVLPIPYEHQIRENELVREACVFGVGRAFPGLIIILSEKASGLSKAQVLDSLWPVVQAANARVEGFSQISRQMIEVLDVGVEYPCTDKGTMIRAAFYRKFEKLVDSIYLRFESPADVNDGSRLQLNCQELKLYLHNLFVQNLGFEQIDDTTDFFEAGVDSLQALSVRGIMMRELDLGSNTLGQNVVFEYPNISALATHLFSVRTGTETVETDEIETMRELIEKYSTFESHIPGACLVDGETIILTGVTGSLGAHVLAQLLAQDHVKAVYCLVRASTQAEAQSRVLSTLSSKQLDSELHLEKIHCLPSDLSRDDLGLDVSTLDTLRKTLTTIIHCAWAVNFNLGVKSFEQHHVKGTFNLLNLCLGVSTTQPAKLFFCSSISAAAGTPLPAIIQETYIDDLSHAQNMGYARSKLVTETIVKAAAEQTGVTANVLRVGQIVGDTKLGLWNSTEAISLMIRSASIIGALPALEETPSWLPVDVVARSVLELANLDTDTVKNEDEDTSIVFHVQNSHLFHWTNELLPALRNAGLTFETVSQREWIRRLRDSESDPQKNPTIKLLDFFAEKYDNDNPGRKGLVFVTEKTGERSKAIGHGYDIIGSGIVKKIVDSWRQEW</sequence>
<dbReference type="OrthoDB" id="429813at2759"/>
<dbReference type="SUPFAM" id="SSF56801">
    <property type="entry name" value="Acetyl-CoA synthetase-like"/>
    <property type="match status" value="1"/>
</dbReference>
<keyword evidence="2" id="KW-0597">Phosphoprotein</keyword>
<name>A0A194XDW7_MOLSC</name>
<dbReference type="PROSITE" id="PS50075">
    <property type="entry name" value="CARRIER"/>
    <property type="match status" value="1"/>
</dbReference>
<evidence type="ECO:0000256" key="2">
    <source>
        <dbReference type="ARBA" id="ARBA00022553"/>
    </source>
</evidence>
<dbReference type="KEGG" id="psco:LY89DRAFT_781438"/>
<dbReference type="Gene3D" id="3.40.50.720">
    <property type="entry name" value="NAD(P)-binding Rossmann-like Domain"/>
    <property type="match status" value="1"/>
</dbReference>
<evidence type="ECO:0000313" key="4">
    <source>
        <dbReference type="EMBL" id="KUJ18380.1"/>
    </source>
</evidence>
<dbReference type="SUPFAM" id="SSF47336">
    <property type="entry name" value="ACP-like"/>
    <property type="match status" value="1"/>
</dbReference>
<keyword evidence="1" id="KW-0596">Phosphopantetheine</keyword>
<dbReference type="Gene3D" id="3.40.50.12780">
    <property type="entry name" value="N-terminal domain of ligase-like"/>
    <property type="match status" value="1"/>
</dbReference>
<dbReference type="InParanoid" id="A0A194XDW7"/>
<dbReference type="Gene3D" id="1.10.1200.10">
    <property type="entry name" value="ACP-like"/>
    <property type="match status" value="1"/>
</dbReference>
<proteinExistence type="predicted"/>
<accession>A0A194XDW7</accession>
<protein>
    <submittedName>
        <fullName evidence="4">Acetyl-CoA synthetase-like protein</fullName>
    </submittedName>
</protein>
<evidence type="ECO:0000313" key="5">
    <source>
        <dbReference type="Proteomes" id="UP000070700"/>
    </source>
</evidence>
<feature type="domain" description="Carrier" evidence="3">
    <location>
        <begin position="563"/>
        <end position="641"/>
    </location>
</feature>
<dbReference type="Proteomes" id="UP000070700">
    <property type="component" value="Unassembled WGS sequence"/>
</dbReference>
<dbReference type="InterPro" id="IPR042099">
    <property type="entry name" value="ANL_N_sf"/>
</dbReference>
<evidence type="ECO:0000259" key="3">
    <source>
        <dbReference type="PROSITE" id="PS50075"/>
    </source>
</evidence>